<dbReference type="PANTHER" id="PTHR33231:SF1">
    <property type="entry name" value="30S RIBOSOMAL PROTEIN"/>
    <property type="match status" value="1"/>
</dbReference>
<protein>
    <submittedName>
        <fullName evidence="3">Ribosome hibernation promoting factor</fullName>
    </submittedName>
</protein>
<dbReference type="EMBL" id="MLJW01000074">
    <property type="protein sequence ID" value="OIR02509.1"/>
    <property type="molecule type" value="Genomic_DNA"/>
</dbReference>
<feature type="compositionally biased region" description="Basic and acidic residues" evidence="2">
    <location>
        <begin position="86"/>
        <end position="97"/>
    </location>
</feature>
<dbReference type="InterPro" id="IPR036567">
    <property type="entry name" value="RHF-like"/>
</dbReference>
<evidence type="ECO:0000256" key="2">
    <source>
        <dbReference type="SAM" id="MobiDB-lite"/>
    </source>
</evidence>
<gene>
    <name evidence="3" type="primary">hpf_3</name>
    <name evidence="3" type="ORF">GALL_154600</name>
</gene>
<evidence type="ECO:0000256" key="1">
    <source>
        <dbReference type="ARBA" id="ARBA00022845"/>
    </source>
</evidence>
<dbReference type="Pfam" id="PF02482">
    <property type="entry name" value="Ribosomal_S30AE"/>
    <property type="match status" value="1"/>
</dbReference>
<dbReference type="CDD" id="cd00552">
    <property type="entry name" value="RaiA"/>
    <property type="match status" value="1"/>
</dbReference>
<proteinExistence type="predicted"/>
<name>A0A1J5SE73_9ZZZZ</name>
<dbReference type="AlphaFoldDB" id="A0A1J5SE73"/>
<accession>A0A1J5SE73</accession>
<dbReference type="GO" id="GO:0043024">
    <property type="term" value="F:ribosomal small subunit binding"/>
    <property type="evidence" value="ECO:0007669"/>
    <property type="project" value="TreeGrafter"/>
</dbReference>
<keyword evidence="1" id="KW-0810">Translation regulation</keyword>
<feature type="region of interest" description="Disordered" evidence="2">
    <location>
        <begin position="86"/>
        <end position="109"/>
    </location>
</feature>
<dbReference type="InterPro" id="IPR050574">
    <property type="entry name" value="HPF/YfiA_ribosome-assoc"/>
</dbReference>
<dbReference type="FunFam" id="3.30.160.100:FF:000001">
    <property type="entry name" value="Ribosome hibernation promoting factor"/>
    <property type="match status" value="1"/>
</dbReference>
<dbReference type="GO" id="GO:0022627">
    <property type="term" value="C:cytosolic small ribosomal subunit"/>
    <property type="evidence" value="ECO:0007669"/>
    <property type="project" value="TreeGrafter"/>
</dbReference>
<dbReference type="PANTHER" id="PTHR33231">
    <property type="entry name" value="30S RIBOSOMAL PROTEIN"/>
    <property type="match status" value="1"/>
</dbReference>
<dbReference type="Gene3D" id="3.30.160.100">
    <property type="entry name" value="Ribosome hibernation promotion factor-like"/>
    <property type="match status" value="1"/>
</dbReference>
<comment type="caution">
    <text evidence="3">The sequence shown here is derived from an EMBL/GenBank/DDBJ whole genome shotgun (WGS) entry which is preliminary data.</text>
</comment>
<sequence length="109" mass="12477">MNLQLTGHHLEVTPALRDYVTSKLTRIRNHFDHVIDIKVTLSVEKLAQKVEATLHVPGNDLHAECENDNMYSAIDMLTDKLDRQVVKHKEKHADHHKSNGAVKHQSIEE</sequence>
<dbReference type="SUPFAM" id="SSF69754">
    <property type="entry name" value="Ribosome binding protein Y (YfiA homologue)"/>
    <property type="match status" value="1"/>
</dbReference>
<reference evidence="3" key="1">
    <citation type="submission" date="2016-10" db="EMBL/GenBank/DDBJ databases">
        <title>Sequence of Gallionella enrichment culture.</title>
        <authorList>
            <person name="Poehlein A."/>
            <person name="Muehling M."/>
            <person name="Daniel R."/>
        </authorList>
    </citation>
    <scope>NUCLEOTIDE SEQUENCE</scope>
</reference>
<organism evidence="3">
    <name type="scientific">mine drainage metagenome</name>
    <dbReference type="NCBI Taxonomy" id="410659"/>
    <lineage>
        <taxon>unclassified sequences</taxon>
        <taxon>metagenomes</taxon>
        <taxon>ecological metagenomes</taxon>
    </lineage>
</organism>
<dbReference type="GO" id="GO:0045900">
    <property type="term" value="P:negative regulation of translational elongation"/>
    <property type="evidence" value="ECO:0007669"/>
    <property type="project" value="TreeGrafter"/>
</dbReference>
<dbReference type="InterPro" id="IPR003489">
    <property type="entry name" value="RHF/RaiA"/>
</dbReference>
<dbReference type="NCBIfam" id="TIGR00741">
    <property type="entry name" value="yfiA"/>
    <property type="match status" value="1"/>
</dbReference>
<evidence type="ECO:0000313" key="3">
    <source>
        <dbReference type="EMBL" id="OIR02509.1"/>
    </source>
</evidence>